<dbReference type="RefSeq" id="WP_150441688.1">
    <property type="nucleotide sequence ID" value="NZ_VYKL01000031.1"/>
</dbReference>
<dbReference type="InterPro" id="IPR005149">
    <property type="entry name" value="Tscrpt_reg_PadR_N"/>
</dbReference>
<feature type="domain" description="Transcription regulator PadR N-terminal" evidence="1">
    <location>
        <begin position="12"/>
        <end position="81"/>
    </location>
</feature>
<dbReference type="Pfam" id="PF03551">
    <property type="entry name" value="PadR"/>
    <property type="match status" value="1"/>
</dbReference>
<dbReference type="PANTHER" id="PTHR43252:SF2">
    <property type="entry name" value="TRANSCRIPTION REGULATOR, PADR-LIKE FAMILY"/>
    <property type="match status" value="1"/>
</dbReference>
<dbReference type="InterPro" id="IPR036388">
    <property type="entry name" value="WH-like_DNA-bd_sf"/>
</dbReference>
<name>A0A5J5HGZ0_9BACI</name>
<gene>
    <name evidence="2" type="ORF">F4V44_19490</name>
</gene>
<accession>A0A5J5HGZ0</accession>
<evidence type="ECO:0000259" key="1">
    <source>
        <dbReference type="Pfam" id="PF03551"/>
    </source>
</evidence>
<dbReference type="EMBL" id="VYKL01000031">
    <property type="protein sequence ID" value="KAA9019531.1"/>
    <property type="molecule type" value="Genomic_DNA"/>
</dbReference>
<dbReference type="Proteomes" id="UP000326671">
    <property type="component" value="Unassembled WGS sequence"/>
</dbReference>
<evidence type="ECO:0000313" key="3">
    <source>
        <dbReference type="Proteomes" id="UP000326671"/>
    </source>
</evidence>
<dbReference type="OrthoDB" id="9814826at2"/>
<dbReference type="InterPro" id="IPR036390">
    <property type="entry name" value="WH_DNA-bd_sf"/>
</dbReference>
<protein>
    <submittedName>
        <fullName evidence="2">PadR family transcriptional regulator</fullName>
    </submittedName>
</protein>
<dbReference type="Gene3D" id="1.10.10.10">
    <property type="entry name" value="Winged helix-like DNA-binding domain superfamily/Winged helix DNA-binding domain"/>
    <property type="match status" value="1"/>
</dbReference>
<sequence>MKKRRGFVQLAILHLLQEESMHGYQIMKKLEKRSEGLYNASAGTIYPALQELLDKGMIILQEDLDKKVYHLNENGEKRLQEFAEKEEKDFWLEWKERQFWRNSKEADQIKQAIKQWDFELKRTIRLIRSEPERTDQLITFIEETTKRLKKDFS</sequence>
<dbReference type="SUPFAM" id="SSF46785">
    <property type="entry name" value="Winged helix' DNA-binding domain"/>
    <property type="match status" value="1"/>
</dbReference>
<organism evidence="2 3">
    <name type="scientific">Niallia endozanthoxylica</name>
    <dbReference type="NCBI Taxonomy" id="2036016"/>
    <lineage>
        <taxon>Bacteria</taxon>
        <taxon>Bacillati</taxon>
        <taxon>Bacillota</taxon>
        <taxon>Bacilli</taxon>
        <taxon>Bacillales</taxon>
        <taxon>Bacillaceae</taxon>
        <taxon>Niallia</taxon>
    </lineage>
</organism>
<dbReference type="PANTHER" id="PTHR43252">
    <property type="entry name" value="TRANSCRIPTIONAL REGULATOR YQJI"/>
    <property type="match status" value="1"/>
</dbReference>
<proteinExistence type="predicted"/>
<reference evidence="2 3" key="1">
    <citation type="submission" date="2019-09" db="EMBL/GenBank/DDBJ databases">
        <title>Whole genome sequences of isolates from the Mars Exploration Rovers.</title>
        <authorList>
            <person name="Seuylemezian A."/>
            <person name="Vaishampayan P."/>
        </authorList>
    </citation>
    <scope>NUCLEOTIDE SEQUENCE [LARGE SCALE GENOMIC DNA]</scope>
    <source>
        <strain evidence="2 3">MER_TA_151</strain>
    </source>
</reference>
<comment type="caution">
    <text evidence="2">The sequence shown here is derived from an EMBL/GenBank/DDBJ whole genome shotgun (WGS) entry which is preliminary data.</text>
</comment>
<evidence type="ECO:0000313" key="2">
    <source>
        <dbReference type="EMBL" id="KAA9019531.1"/>
    </source>
</evidence>
<dbReference type="AlphaFoldDB" id="A0A5J5HGZ0"/>
<keyword evidence="3" id="KW-1185">Reference proteome</keyword>